<name>A0A380P2I5_WEIVI</name>
<accession>A0A380P2I5</accession>
<proteinExistence type="predicted"/>
<dbReference type="Proteomes" id="UP000254621">
    <property type="component" value="Unassembled WGS sequence"/>
</dbReference>
<reference evidence="1 2" key="1">
    <citation type="submission" date="2018-06" db="EMBL/GenBank/DDBJ databases">
        <authorList>
            <consortium name="Pathogen Informatics"/>
            <person name="Doyle S."/>
        </authorList>
    </citation>
    <scope>NUCLEOTIDE SEQUENCE [LARGE SCALE GENOMIC DNA]</scope>
    <source>
        <strain evidence="1 2">NCTC13645</strain>
    </source>
</reference>
<dbReference type="AlphaFoldDB" id="A0A380P2I5"/>
<organism evidence="1 2">
    <name type="scientific">Weissella viridescens</name>
    <name type="common">Lactobacillus viridescens</name>
    <dbReference type="NCBI Taxonomy" id="1629"/>
    <lineage>
        <taxon>Bacteria</taxon>
        <taxon>Bacillati</taxon>
        <taxon>Bacillota</taxon>
        <taxon>Bacilli</taxon>
        <taxon>Lactobacillales</taxon>
        <taxon>Lactobacillaceae</taxon>
        <taxon>Weissella</taxon>
    </lineage>
</organism>
<dbReference type="EMBL" id="UHIV01000004">
    <property type="protein sequence ID" value="SUP59355.1"/>
    <property type="molecule type" value="Genomic_DNA"/>
</dbReference>
<gene>
    <name evidence="1" type="ORF">NCTC13645_01610</name>
</gene>
<sequence>MDVELKPGERIDMLYQDQVHIIQSKDVFHFRLMLFC</sequence>
<evidence type="ECO:0000313" key="1">
    <source>
        <dbReference type="EMBL" id="SUP59355.1"/>
    </source>
</evidence>
<evidence type="ECO:0000313" key="2">
    <source>
        <dbReference type="Proteomes" id="UP000254621"/>
    </source>
</evidence>
<protein>
    <submittedName>
        <fullName evidence="1">Uncharacterized protein</fullName>
    </submittedName>
</protein>